<proteinExistence type="predicted"/>
<evidence type="ECO:0000259" key="1">
    <source>
        <dbReference type="Pfam" id="PF01261"/>
    </source>
</evidence>
<accession>A0A5R9BZ55</accession>
<evidence type="ECO:0000313" key="2">
    <source>
        <dbReference type="EMBL" id="TLQ05162.1"/>
    </source>
</evidence>
<sequence length="242" mass="27790">MKVSINTAVFLEDMQNGVSQVDCLKKLIDKPIQDIEVRGEFFQDDTRNAELNSIDKLCRVQQWQFYFSIPEELFTDGKLNENIFDYLKMAEANSIKGLKISLGSFKTLEGADTDRLSKALKKSEVKVTVENQPNENGTLNRFTKNLTCLLDVVPELGYTFDSGNWYWIDESPENAFEALKKYITIFHLKDIKDRDTVMLGDGLTDWEKLLHELKAGTPVFLEYAINNNLLDQEIEKVNSKLD</sequence>
<reference evidence="2 3" key="1">
    <citation type="submission" date="2019-05" db="EMBL/GenBank/DDBJ databases">
        <title>The metagenome of a microbial culture collection derived from dairy environment covers the genomic content of the human microbiome.</title>
        <authorList>
            <person name="Roder T."/>
            <person name="Wuthrich D."/>
            <person name="Sattari Z."/>
            <person name="Von Ah U."/>
            <person name="Bar C."/>
            <person name="Ronchi F."/>
            <person name="Macpherson A.J."/>
            <person name="Ganal-Vonarburg S.C."/>
            <person name="Bruggmann R."/>
            <person name="Vergeres G."/>
        </authorList>
    </citation>
    <scope>NUCLEOTIDE SEQUENCE [LARGE SCALE GENOMIC DNA]</scope>
    <source>
        <strain evidence="2 3">FAM 18815</strain>
    </source>
</reference>
<comment type="caution">
    <text evidence="2">The sequence shown here is derived from an EMBL/GenBank/DDBJ whole genome shotgun (WGS) entry which is preliminary data.</text>
</comment>
<name>A0A5R9BZ55_9LACO</name>
<evidence type="ECO:0000313" key="3">
    <source>
        <dbReference type="Proteomes" id="UP000305541"/>
    </source>
</evidence>
<dbReference type="RefSeq" id="WP_138473911.1">
    <property type="nucleotide sequence ID" value="NZ_VBTH01000003.1"/>
</dbReference>
<dbReference type="InterPro" id="IPR013022">
    <property type="entry name" value="Xyl_isomerase-like_TIM-brl"/>
</dbReference>
<dbReference type="EMBL" id="VBTH01000003">
    <property type="protein sequence ID" value="TLQ05162.1"/>
    <property type="molecule type" value="Genomic_DNA"/>
</dbReference>
<gene>
    <name evidence="2" type="ORF">FEZ51_02680</name>
</gene>
<dbReference type="InterPro" id="IPR036237">
    <property type="entry name" value="Xyl_isomerase-like_sf"/>
</dbReference>
<dbReference type="AlphaFoldDB" id="A0A5R9BZ55"/>
<dbReference type="Pfam" id="PF01261">
    <property type="entry name" value="AP_endonuc_2"/>
    <property type="match status" value="1"/>
</dbReference>
<dbReference type="SUPFAM" id="SSF51658">
    <property type="entry name" value="Xylose isomerase-like"/>
    <property type="match status" value="1"/>
</dbReference>
<dbReference type="Gene3D" id="3.20.20.150">
    <property type="entry name" value="Divalent-metal-dependent TIM barrel enzymes"/>
    <property type="match status" value="1"/>
</dbReference>
<dbReference type="Proteomes" id="UP000305541">
    <property type="component" value="Unassembled WGS sequence"/>
</dbReference>
<protein>
    <submittedName>
        <fullName evidence="2">TIM barrel protein</fullName>
    </submittedName>
</protein>
<organism evidence="2 3">
    <name type="scientific">Pediococcus stilesii</name>
    <dbReference type="NCBI Taxonomy" id="331679"/>
    <lineage>
        <taxon>Bacteria</taxon>
        <taxon>Bacillati</taxon>
        <taxon>Bacillota</taxon>
        <taxon>Bacilli</taxon>
        <taxon>Lactobacillales</taxon>
        <taxon>Lactobacillaceae</taxon>
        <taxon>Pediococcus</taxon>
    </lineage>
</organism>
<dbReference type="OrthoDB" id="2237247at2"/>
<feature type="domain" description="Xylose isomerase-like TIM barrel" evidence="1">
    <location>
        <begin position="115"/>
        <end position="234"/>
    </location>
</feature>